<keyword evidence="4" id="KW-1185">Reference proteome</keyword>
<feature type="non-terminal residue" evidence="3">
    <location>
        <position position="1"/>
    </location>
</feature>
<evidence type="ECO:0000313" key="4">
    <source>
        <dbReference type="Proteomes" id="UP000192578"/>
    </source>
</evidence>
<proteinExistence type="predicted"/>
<evidence type="ECO:0000259" key="2">
    <source>
        <dbReference type="PROSITE" id="PS51468"/>
    </source>
</evidence>
<dbReference type="PANTHER" id="PTHR45737">
    <property type="entry name" value="VON WILLEBRAND FACTOR A DOMAIN-CONTAINING PROTEIN 5A"/>
    <property type="match status" value="1"/>
</dbReference>
<evidence type="ECO:0000259" key="1">
    <source>
        <dbReference type="PROSITE" id="PS50234"/>
    </source>
</evidence>
<dbReference type="SMART" id="SM00609">
    <property type="entry name" value="VIT"/>
    <property type="match status" value="1"/>
</dbReference>
<dbReference type="InterPro" id="IPR013694">
    <property type="entry name" value="VIT"/>
</dbReference>
<accession>A0A9X6NQ31</accession>
<dbReference type="InterPro" id="IPR036465">
    <property type="entry name" value="vWFA_dom_sf"/>
</dbReference>
<dbReference type="Proteomes" id="UP000192578">
    <property type="component" value="Unassembled WGS sequence"/>
</dbReference>
<gene>
    <name evidence="3" type="ORF">BV898_18308</name>
</gene>
<dbReference type="PANTHER" id="PTHR45737:SF6">
    <property type="entry name" value="VON WILLEBRAND FACTOR A DOMAIN-CONTAINING PROTEIN 5A"/>
    <property type="match status" value="1"/>
</dbReference>
<dbReference type="PROSITE" id="PS50234">
    <property type="entry name" value="VWFA"/>
    <property type="match status" value="1"/>
</dbReference>
<feature type="domain" description="VIT" evidence="2">
    <location>
        <begin position="8"/>
        <end position="138"/>
    </location>
</feature>
<dbReference type="Gene3D" id="3.40.50.410">
    <property type="entry name" value="von Willebrand factor, type A domain"/>
    <property type="match status" value="1"/>
</dbReference>
<dbReference type="SMART" id="SM00327">
    <property type="entry name" value="VWA"/>
    <property type="match status" value="1"/>
</dbReference>
<organism evidence="3 4">
    <name type="scientific">Hypsibius exemplaris</name>
    <name type="common">Freshwater tardigrade</name>
    <dbReference type="NCBI Taxonomy" id="2072580"/>
    <lineage>
        <taxon>Eukaryota</taxon>
        <taxon>Metazoa</taxon>
        <taxon>Ecdysozoa</taxon>
        <taxon>Tardigrada</taxon>
        <taxon>Eutardigrada</taxon>
        <taxon>Parachela</taxon>
        <taxon>Hypsibioidea</taxon>
        <taxon>Hypsibiidae</taxon>
        <taxon>Hypsibius</taxon>
    </lineage>
</organism>
<evidence type="ECO:0000313" key="3">
    <source>
        <dbReference type="EMBL" id="OWA53889.1"/>
    </source>
</evidence>
<comment type="caution">
    <text evidence="3">The sequence shown here is derived from an EMBL/GenBank/DDBJ whole genome shotgun (WGS) entry which is preliminary data.</text>
</comment>
<feature type="domain" description="VWFA" evidence="1">
    <location>
        <begin position="278"/>
        <end position="444"/>
    </location>
</feature>
<dbReference type="Pfam" id="PF08487">
    <property type="entry name" value="VIT"/>
    <property type="match status" value="1"/>
</dbReference>
<dbReference type="Pfam" id="PF13768">
    <property type="entry name" value="VWA_3"/>
    <property type="match status" value="1"/>
</dbReference>
<dbReference type="SUPFAM" id="SSF53300">
    <property type="entry name" value="vWA-like"/>
    <property type="match status" value="1"/>
</dbReference>
<dbReference type="InterPro" id="IPR002035">
    <property type="entry name" value="VWF_A"/>
</dbReference>
<name>A0A9X6NQ31_HYPEX</name>
<reference evidence="4" key="1">
    <citation type="submission" date="2017-01" db="EMBL/GenBank/DDBJ databases">
        <title>Comparative genomics of anhydrobiosis in the tardigrade Hypsibius dujardini.</title>
        <authorList>
            <person name="Yoshida Y."/>
            <person name="Koutsovoulos G."/>
            <person name="Laetsch D."/>
            <person name="Stevens L."/>
            <person name="Kumar S."/>
            <person name="Horikawa D."/>
            <person name="Ishino K."/>
            <person name="Komine S."/>
            <person name="Tomita M."/>
            <person name="Blaxter M."/>
            <person name="Arakawa K."/>
        </authorList>
    </citation>
    <scope>NUCLEOTIDE SEQUENCE [LARGE SCALE GENOMIC DNA]</scope>
    <source>
        <strain evidence="4">Z151</strain>
    </source>
</reference>
<sequence length="444" mass="48419">MMPNPDWHPICTLMQVFTNIRIPLTGVDYGVDIKSFAGHVTVNQTYKNTGYEDIEAVYKFPMNDQASIVGLTVYIDNRTIKSEFKKKAAAFATYTNALANNDGAYLLEQSDHNDDSFVMSVGRLPRGKECMVSISYVSTLESVTETKMRLTVPMALAPRYTPSRQGSSGTVGDIAAPGKFETSVTYSATLTGHVAAVAPIESISSPTHPVSAIMGGPKEASFKFSKTQEPLDRDLVIELEIKQNPQQHVEVEESSPGKYVAMLSFVPQFKASAQAKTEIIFVVDCSGSMDSEGKIEDARRALQIALRGIPKESYFNIFLFGSDFKSLFPASQLYTERTFADAKTFADGMSANMGGTEILEPLKAIFSTSKQEGFTRQVFVLTDGEVSNTDEVTALVRANAQNTRLFLFGLGRNSSRSFVNGIAATGNGRAEIIKDGQDLENVIG</sequence>
<protein>
    <submittedName>
        <fullName evidence="3">von Willebrand factor A domain-containing protein 5A</fullName>
    </submittedName>
</protein>
<dbReference type="EMBL" id="MTYJ01000354">
    <property type="protein sequence ID" value="OWA53889.1"/>
    <property type="molecule type" value="Genomic_DNA"/>
</dbReference>
<dbReference type="OrthoDB" id="1729737at2759"/>
<dbReference type="AlphaFoldDB" id="A0A9X6NQ31"/>
<dbReference type="PROSITE" id="PS51468">
    <property type="entry name" value="VIT"/>
    <property type="match status" value="1"/>
</dbReference>